<proteinExistence type="predicted"/>
<accession>A0AAE0RTV5</accession>
<name>A0AAE0RTV5_9BIVA</name>
<protein>
    <submittedName>
        <fullName evidence="1">Uncharacterized protein</fullName>
    </submittedName>
</protein>
<reference evidence="1" key="1">
    <citation type="journal article" date="2021" name="Genome Biol. Evol.">
        <title>A High-Quality Reference Genome for a Parasitic Bivalve with Doubly Uniparental Inheritance (Bivalvia: Unionida).</title>
        <authorList>
            <person name="Smith C.H."/>
        </authorList>
    </citation>
    <scope>NUCLEOTIDE SEQUENCE</scope>
    <source>
        <strain evidence="1">CHS0354</strain>
    </source>
</reference>
<reference evidence="1" key="2">
    <citation type="journal article" date="2021" name="Genome Biol. Evol.">
        <title>Developing a high-quality reference genome for a parasitic bivalve with doubly uniparental inheritance (Bivalvia: Unionida).</title>
        <authorList>
            <person name="Smith C.H."/>
        </authorList>
    </citation>
    <scope>NUCLEOTIDE SEQUENCE</scope>
    <source>
        <strain evidence="1">CHS0354</strain>
        <tissue evidence="1">Mantle</tissue>
    </source>
</reference>
<gene>
    <name evidence="1" type="ORF">CHS0354_028221</name>
</gene>
<comment type="caution">
    <text evidence="1">The sequence shown here is derived from an EMBL/GenBank/DDBJ whole genome shotgun (WGS) entry which is preliminary data.</text>
</comment>
<reference evidence="1" key="3">
    <citation type="submission" date="2023-05" db="EMBL/GenBank/DDBJ databases">
        <authorList>
            <person name="Smith C.H."/>
        </authorList>
    </citation>
    <scope>NUCLEOTIDE SEQUENCE</scope>
    <source>
        <strain evidence="1">CHS0354</strain>
        <tissue evidence="1">Mantle</tissue>
    </source>
</reference>
<evidence type="ECO:0000313" key="1">
    <source>
        <dbReference type="EMBL" id="KAK3579423.1"/>
    </source>
</evidence>
<evidence type="ECO:0000313" key="2">
    <source>
        <dbReference type="Proteomes" id="UP001195483"/>
    </source>
</evidence>
<dbReference type="Proteomes" id="UP001195483">
    <property type="component" value="Unassembled WGS sequence"/>
</dbReference>
<dbReference type="EMBL" id="JAEAOA010001694">
    <property type="protein sequence ID" value="KAK3579423.1"/>
    <property type="molecule type" value="Genomic_DNA"/>
</dbReference>
<organism evidence="1 2">
    <name type="scientific">Potamilus streckersoni</name>
    <dbReference type="NCBI Taxonomy" id="2493646"/>
    <lineage>
        <taxon>Eukaryota</taxon>
        <taxon>Metazoa</taxon>
        <taxon>Spiralia</taxon>
        <taxon>Lophotrochozoa</taxon>
        <taxon>Mollusca</taxon>
        <taxon>Bivalvia</taxon>
        <taxon>Autobranchia</taxon>
        <taxon>Heteroconchia</taxon>
        <taxon>Palaeoheterodonta</taxon>
        <taxon>Unionida</taxon>
        <taxon>Unionoidea</taxon>
        <taxon>Unionidae</taxon>
        <taxon>Ambleminae</taxon>
        <taxon>Lampsilini</taxon>
        <taxon>Potamilus</taxon>
    </lineage>
</organism>
<sequence>MTDLTRINQMFHLQKAEVKFSHTRIFLRNISLTLLSLGKINKVDNELLLVFQALLDDAMIAYIGSSFGTCPHFTASLSGIVEMAMDQDDFGIPWLKPNRLTGSDFSDDKTLLEPSLKRRKKWQ</sequence>
<dbReference type="AlphaFoldDB" id="A0AAE0RTV5"/>
<keyword evidence="2" id="KW-1185">Reference proteome</keyword>